<sequence length="263" mass="29429">MIVIDEQKCVGCGQCVADCVFHNLTVAQGKARVVQGCMQCGHCVAICPEQAVSIPEYEMADIESYDPESFHLEADKVLHAIKFRRSVRRFQDKPIEREKLERLIQAGRYTETAVNHQAVRFIVVQEKLEQFKPLAWEGWHNHVCALKAEDPERAKGFEGYEEIYRKDPTRDRLFFNAPCVIAVASDAPLDGGLASANIEMMAVAQGLGVLFDGFVLRAINHNPAAQEWLGLGDKQLAAVMLVGYPAVSYKRTAPRRAADVLWK</sequence>
<dbReference type="SUPFAM" id="SSF54862">
    <property type="entry name" value="4Fe-4S ferredoxins"/>
    <property type="match status" value="1"/>
</dbReference>
<dbReference type="EMBL" id="JACRSO010000001">
    <property type="protein sequence ID" value="MBC8528104.1"/>
    <property type="molecule type" value="Genomic_DNA"/>
</dbReference>
<dbReference type="AlphaFoldDB" id="A0A926CZ97"/>
<evidence type="ECO:0000313" key="7">
    <source>
        <dbReference type="EMBL" id="MBC8528104.1"/>
    </source>
</evidence>
<keyword evidence="5" id="KW-0411">Iron-sulfur</keyword>
<protein>
    <submittedName>
        <fullName evidence="7">Nitroreductase family protein</fullName>
    </submittedName>
</protein>
<dbReference type="InterPro" id="IPR017900">
    <property type="entry name" value="4Fe4S_Fe_S_CS"/>
</dbReference>
<name>A0A926CZ97_9FIRM</name>
<evidence type="ECO:0000256" key="4">
    <source>
        <dbReference type="ARBA" id="ARBA00023004"/>
    </source>
</evidence>
<proteinExistence type="inferred from homology"/>
<dbReference type="Pfam" id="PF00881">
    <property type="entry name" value="Nitroreductase"/>
    <property type="match status" value="1"/>
</dbReference>
<evidence type="ECO:0000256" key="1">
    <source>
        <dbReference type="ARBA" id="ARBA00007118"/>
    </source>
</evidence>
<dbReference type="Gene3D" id="3.40.109.10">
    <property type="entry name" value="NADH Oxidase"/>
    <property type="match status" value="1"/>
</dbReference>
<dbReference type="SUPFAM" id="SSF55469">
    <property type="entry name" value="FMN-dependent nitroreductase-like"/>
    <property type="match status" value="1"/>
</dbReference>
<keyword evidence="8" id="KW-1185">Reference proteome</keyword>
<comment type="caution">
    <text evidence="7">The sequence shown here is derived from an EMBL/GenBank/DDBJ whole genome shotgun (WGS) entry which is preliminary data.</text>
</comment>
<reference evidence="7" key="1">
    <citation type="submission" date="2020-08" db="EMBL/GenBank/DDBJ databases">
        <title>Genome public.</title>
        <authorList>
            <person name="Liu C."/>
            <person name="Sun Q."/>
        </authorList>
    </citation>
    <scope>NUCLEOTIDE SEQUENCE</scope>
    <source>
        <strain evidence="7">NSJ-44</strain>
    </source>
</reference>
<comment type="similarity">
    <text evidence="1">Belongs to the nitroreductase family.</text>
</comment>
<dbReference type="GO" id="GO:0051536">
    <property type="term" value="F:iron-sulfur cluster binding"/>
    <property type="evidence" value="ECO:0007669"/>
    <property type="project" value="UniProtKB-KW"/>
</dbReference>
<dbReference type="PROSITE" id="PS51379">
    <property type="entry name" value="4FE4S_FER_2"/>
    <property type="match status" value="2"/>
</dbReference>
<keyword evidence="3" id="KW-0560">Oxidoreductase</keyword>
<dbReference type="Proteomes" id="UP000654279">
    <property type="component" value="Unassembled WGS sequence"/>
</dbReference>
<organism evidence="7 8">
    <name type="scientific">Luoshenia tenuis</name>
    <dbReference type="NCBI Taxonomy" id="2763654"/>
    <lineage>
        <taxon>Bacteria</taxon>
        <taxon>Bacillati</taxon>
        <taxon>Bacillota</taxon>
        <taxon>Clostridia</taxon>
        <taxon>Christensenellales</taxon>
        <taxon>Christensenellaceae</taxon>
        <taxon>Luoshenia</taxon>
    </lineage>
</organism>
<dbReference type="RefSeq" id="WP_249284154.1">
    <property type="nucleotide sequence ID" value="NZ_JACRSO010000001.1"/>
</dbReference>
<keyword evidence="2" id="KW-0479">Metal-binding</keyword>
<feature type="domain" description="4Fe-4S ferredoxin-type" evidence="6">
    <location>
        <begin position="37"/>
        <end position="57"/>
    </location>
</feature>
<dbReference type="InterPro" id="IPR000415">
    <property type="entry name" value="Nitroreductase-like"/>
</dbReference>
<gene>
    <name evidence="7" type="ORF">H8699_01450</name>
</gene>
<dbReference type="Pfam" id="PF13237">
    <property type="entry name" value="Fer4_10"/>
    <property type="match status" value="1"/>
</dbReference>
<dbReference type="PANTHER" id="PTHR43673">
    <property type="entry name" value="NAD(P)H NITROREDUCTASE YDGI-RELATED"/>
    <property type="match status" value="1"/>
</dbReference>
<dbReference type="Gene3D" id="3.30.70.20">
    <property type="match status" value="1"/>
</dbReference>
<dbReference type="PROSITE" id="PS00198">
    <property type="entry name" value="4FE4S_FER_1"/>
    <property type="match status" value="1"/>
</dbReference>
<evidence type="ECO:0000256" key="5">
    <source>
        <dbReference type="ARBA" id="ARBA00023014"/>
    </source>
</evidence>
<evidence type="ECO:0000313" key="8">
    <source>
        <dbReference type="Proteomes" id="UP000654279"/>
    </source>
</evidence>
<dbReference type="GO" id="GO:0046872">
    <property type="term" value="F:metal ion binding"/>
    <property type="evidence" value="ECO:0007669"/>
    <property type="project" value="UniProtKB-KW"/>
</dbReference>
<feature type="domain" description="4Fe-4S ferredoxin-type" evidence="6">
    <location>
        <begin position="1"/>
        <end position="29"/>
    </location>
</feature>
<evidence type="ECO:0000256" key="3">
    <source>
        <dbReference type="ARBA" id="ARBA00023002"/>
    </source>
</evidence>
<dbReference type="InterPro" id="IPR029479">
    <property type="entry name" value="Nitroreductase"/>
</dbReference>
<accession>A0A926CZ97</accession>
<dbReference type="InterPro" id="IPR017896">
    <property type="entry name" value="4Fe4S_Fe-S-bd"/>
</dbReference>
<evidence type="ECO:0000256" key="2">
    <source>
        <dbReference type="ARBA" id="ARBA00022723"/>
    </source>
</evidence>
<keyword evidence="4" id="KW-0408">Iron</keyword>
<dbReference type="PANTHER" id="PTHR43673:SF10">
    <property type="entry name" value="NADH DEHYDROGENASE_NAD(P)H NITROREDUCTASE XCC3605-RELATED"/>
    <property type="match status" value="1"/>
</dbReference>
<dbReference type="GO" id="GO:0016491">
    <property type="term" value="F:oxidoreductase activity"/>
    <property type="evidence" value="ECO:0007669"/>
    <property type="project" value="UniProtKB-KW"/>
</dbReference>
<evidence type="ECO:0000259" key="6">
    <source>
        <dbReference type="PROSITE" id="PS51379"/>
    </source>
</evidence>